<evidence type="ECO:0000313" key="2">
    <source>
        <dbReference type="EMBL" id="GCE77546.1"/>
    </source>
</evidence>
<dbReference type="SUPFAM" id="SSF56219">
    <property type="entry name" value="DNase I-like"/>
    <property type="match status" value="1"/>
</dbReference>
<dbReference type="PANTHER" id="PTHR14859:SF1">
    <property type="entry name" value="PGAP2-INTERACTING PROTEIN"/>
    <property type="match status" value="1"/>
</dbReference>
<sequence length="221" mass="23979">MTRGLRLMTYNVKGLKVDRDAVATVVREAQPDVLGVQEPPRGLLGRWRLRRLAHVTGLRVAVGGRGSRTTALLVAPGRRVTGAHAVRLPWRPGTTRRGASMARVDGVAVLCVHLSLVRDERAAHLEMLLRHLAAAPPPHVLLGDLNERPGGATWDRILQDLTDADPDGPPTYPAVDAKHRIDAVMLGPGLRARSATVRADETVERASDHRPLVVEVEAARP</sequence>
<feature type="domain" description="Endonuclease/exonuclease/phosphatase" evidence="1">
    <location>
        <begin position="8"/>
        <end position="209"/>
    </location>
</feature>
<dbReference type="Pfam" id="PF03372">
    <property type="entry name" value="Exo_endo_phos"/>
    <property type="match status" value="1"/>
</dbReference>
<keyword evidence="3" id="KW-1185">Reference proteome</keyword>
<dbReference type="InterPro" id="IPR051916">
    <property type="entry name" value="GPI-anchor_lipid_remodeler"/>
</dbReference>
<gene>
    <name evidence="2" type="ORF">CBZ_26020</name>
</gene>
<dbReference type="AlphaFoldDB" id="A0A402DTZ8"/>
<dbReference type="InterPro" id="IPR005135">
    <property type="entry name" value="Endo/exonuclease/phosphatase"/>
</dbReference>
<protein>
    <recommendedName>
        <fullName evidence="1">Endonuclease/exonuclease/phosphatase domain-containing protein</fullName>
    </recommendedName>
</protein>
<accession>A0A402DTZ8</accession>
<dbReference type="OrthoDB" id="3820230at2"/>
<evidence type="ECO:0000313" key="3">
    <source>
        <dbReference type="Proteomes" id="UP000289954"/>
    </source>
</evidence>
<dbReference type="EMBL" id="BIMR01000225">
    <property type="protein sequence ID" value="GCE77546.1"/>
    <property type="molecule type" value="Genomic_DNA"/>
</dbReference>
<dbReference type="GO" id="GO:0016020">
    <property type="term" value="C:membrane"/>
    <property type="evidence" value="ECO:0007669"/>
    <property type="project" value="GOC"/>
</dbReference>
<comment type="caution">
    <text evidence="2">The sequence shown here is derived from an EMBL/GenBank/DDBJ whole genome shotgun (WGS) entry which is preliminary data.</text>
</comment>
<dbReference type="Proteomes" id="UP000289954">
    <property type="component" value="Unassembled WGS sequence"/>
</dbReference>
<organism evidence="2 3">
    <name type="scientific">Cellulomonas biazotea</name>
    <dbReference type="NCBI Taxonomy" id="1709"/>
    <lineage>
        <taxon>Bacteria</taxon>
        <taxon>Bacillati</taxon>
        <taxon>Actinomycetota</taxon>
        <taxon>Actinomycetes</taxon>
        <taxon>Micrococcales</taxon>
        <taxon>Cellulomonadaceae</taxon>
        <taxon>Cellulomonas</taxon>
    </lineage>
</organism>
<dbReference type="Gene3D" id="3.60.10.10">
    <property type="entry name" value="Endonuclease/exonuclease/phosphatase"/>
    <property type="match status" value="1"/>
</dbReference>
<name>A0A402DTZ8_9CELL</name>
<dbReference type="RefSeq" id="WP_130782158.1">
    <property type="nucleotide sequence ID" value="NZ_BIMR01000225.1"/>
</dbReference>
<proteinExistence type="predicted"/>
<dbReference type="InterPro" id="IPR036691">
    <property type="entry name" value="Endo/exonu/phosph_ase_sf"/>
</dbReference>
<reference evidence="2 3" key="1">
    <citation type="submission" date="2019-01" db="EMBL/GenBank/DDBJ databases">
        <title>Draft genome sequence of Cellulomonas takizawaensis strain TKZ-21.</title>
        <authorList>
            <person name="Yamamura H."/>
            <person name="Hayashi T."/>
            <person name="Hamada M."/>
            <person name="Serisawa Y."/>
            <person name="Matsuyama K."/>
            <person name="Nakagawa Y."/>
            <person name="Otoguro M."/>
            <person name="Yanagida F."/>
            <person name="Hayakawa M."/>
        </authorList>
    </citation>
    <scope>NUCLEOTIDE SEQUENCE [LARGE SCALE GENOMIC DNA]</scope>
    <source>
        <strain evidence="2 3">NBRC12680</strain>
    </source>
</reference>
<dbReference type="GO" id="GO:0006506">
    <property type="term" value="P:GPI anchor biosynthetic process"/>
    <property type="evidence" value="ECO:0007669"/>
    <property type="project" value="TreeGrafter"/>
</dbReference>
<dbReference type="PANTHER" id="PTHR14859">
    <property type="entry name" value="CALCOFLUOR WHITE HYPERSENSITIVE PROTEIN PRECURSOR"/>
    <property type="match status" value="1"/>
</dbReference>
<evidence type="ECO:0000259" key="1">
    <source>
        <dbReference type="Pfam" id="PF03372"/>
    </source>
</evidence>
<dbReference type="GO" id="GO:0003824">
    <property type="term" value="F:catalytic activity"/>
    <property type="evidence" value="ECO:0007669"/>
    <property type="project" value="InterPro"/>
</dbReference>